<keyword evidence="1" id="KW-1133">Transmembrane helix</keyword>
<reference evidence="2 3" key="1">
    <citation type="submission" date="2018-05" db="EMBL/GenBank/DDBJ databases">
        <title>Antimicrobial susceptibility testing and genomic analysis of Arcobacter skirrowii strains and one Arcobacter butzleri isolated from German poultry farms.</title>
        <authorList>
            <person name="Haenel I."/>
            <person name="Hotzel H."/>
            <person name="Tomaso H."/>
            <person name="Busch A."/>
        </authorList>
    </citation>
    <scope>NUCLEOTIDE SEQUENCE [LARGE SCALE GENOMIC DNA]</scope>
    <source>
        <strain evidence="3">v</strain>
    </source>
</reference>
<evidence type="ECO:0000256" key="1">
    <source>
        <dbReference type="SAM" id="Phobius"/>
    </source>
</evidence>
<feature type="transmembrane region" description="Helical" evidence="1">
    <location>
        <begin position="86"/>
        <end position="107"/>
    </location>
</feature>
<proteinExistence type="predicted"/>
<accession>A0A2U2C1J5</accession>
<dbReference type="AlphaFoldDB" id="A0A2U2C1J5"/>
<keyword evidence="1" id="KW-0472">Membrane</keyword>
<dbReference type="RefSeq" id="WP_109066045.1">
    <property type="nucleotide sequence ID" value="NZ_QEYG01000028.1"/>
</dbReference>
<gene>
    <name evidence="2" type="ORF">DF188_03530</name>
</gene>
<evidence type="ECO:0000313" key="3">
    <source>
        <dbReference type="Proteomes" id="UP000245014"/>
    </source>
</evidence>
<sequence length="156" mass="18281">MIEFFGKYPSLILFLHLVSVAVWIGGMIVMRFAVHYSILKIDEAKVRLERTLENLKKFFYMVIISIVLIYFSAIVMHISLDLKANSFVIAKEIILLAMTLIFIFIFIRRHKAEKYFKKNEFVLTKKTLEPISKYLIPINIFLGLIEIYLGIVLRGF</sequence>
<feature type="transmembrane region" description="Helical" evidence="1">
    <location>
        <begin position="12"/>
        <end position="38"/>
    </location>
</feature>
<feature type="transmembrane region" description="Helical" evidence="1">
    <location>
        <begin position="58"/>
        <end position="80"/>
    </location>
</feature>
<organism evidence="2 3">
    <name type="scientific">Aliarcobacter skirrowii</name>
    <dbReference type="NCBI Taxonomy" id="28200"/>
    <lineage>
        <taxon>Bacteria</taxon>
        <taxon>Pseudomonadati</taxon>
        <taxon>Campylobacterota</taxon>
        <taxon>Epsilonproteobacteria</taxon>
        <taxon>Campylobacterales</taxon>
        <taxon>Arcobacteraceae</taxon>
        <taxon>Aliarcobacter</taxon>
    </lineage>
</organism>
<evidence type="ECO:0000313" key="2">
    <source>
        <dbReference type="EMBL" id="PWE22192.1"/>
    </source>
</evidence>
<dbReference type="Proteomes" id="UP000245014">
    <property type="component" value="Unassembled WGS sequence"/>
</dbReference>
<protein>
    <recommendedName>
        <fullName evidence="4">Copper resistance protein D domain-containing protein</fullName>
    </recommendedName>
</protein>
<comment type="caution">
    <text evidence="2">The sequence shown here is derived from an EMBL/GenBank/DDBJ whole genome shotgun (WGS) entry which is preliminary data.</text>
</comment>
<evidence type="ECO:0008006" key="4">
    <source>
        <dbReference type="Google" id="ProtNLM"/>
    </source>
</evidence>
<name>A0A2U2C1J5_9BACT</name>
<keyword evidence="1" id="KW-0812">Transmembrane</keyword>
<dbReference type="STRING" id="28200.GCA_001572935_01100"/>
<dbReference type="EMBL" id="QEYI01000002">
    <property type="protein sequence ID" value="PWE22192.1"/>
    <property type="molecule type" value="Genomic_DNA"/>
</dbReference>
<feature type="transmembrane region" description="Helical" evidence="1">
    <location>
        <begin position="134"/>
        <end position="153"/>
    </location>
</feature>